<evidence type="ECO:0000313" key="5">
    <source>
        <dbReference type="Proteomes" id="UP001153678"/>
    </source>
</evidence>
<feature type="transmembrane region" description="Helical" evidence="3">
    <location>
        <begin position="1046"/>
        <end position="1068"/>
    </location>
</feature>
<feature type="transmembrane region" description="Helical" evidence="3">
    <location>
        <begin position="1220"/>
        <end position="1245"/>
    </location>
</feature>
<evidence type="ECO:0000256" key="1">
    <source>
        <dbReference type="ARBA" id="ARBA00022737"/>
    </source>
</evidence>
<keyword evidence="3" id="KW-1133">Transmembrane helix</keyword>
<keyword evidence="1" id="KW-0677">Repeat</keyword>
<feature type="coiled-coil region" evidence="2">
    <location>
        <begin position="1372"/>
        <end position="1406"/>
    </location>
</feature>
<gene>
    <name evidence="4" type="ORF">FWILDA_LOCUS5092</name>
</gene>
<feature type="transmembrane region" description="Helical" evidence="3">
    <location>
        <begin position="1080"/>
        <end position="1103"/>
    </location>
</feature>
<sequence length="1410" mass="167510">MDNEITTKSTITLLRNVLYFYLILKRKKKINSDASVSKNKHQIAISRDGKLAVTFDSENHVVKVFENTDYRKFSINKKQKIHTSQEGLEQNKTDLTHEINKTIATFKINDDLTFKKFGTVHDQSDIVPLKNNNQFRWSLDISSMRKYHVEYIVNVPDKRTAIYCLKLDQYHAVDSKFIRAYNLKNLSGICRFIEDTKSEGYNECILKRFIVMNINGIYNFEYILGSNGFNNNERFSYPKIFEEELKDWYDDEGIPDCMDRLLSCIYDKYFLVEYYKNNLQFLEVFDLVEMKLESNIKRKESMEKHLRKYNKYSYSIDKQKLQLCFARGQSIRIYFMESGLEISYRLFEKIKKIHLIEFIDGDEKLLIVYSDEEKNQKLIIWDLYNTDMVKTFPLCENTHLARTSGNLLQVDDNGKVTSVLKMIDNELRKKTKKEIDDQNFLEYTAEIEKDPILNEGEISQERHTVFSYEEKSKPLINETEPWVMDYYDETSFYLFNDEIEVLQLIIGRTTVQIWHKFFSDPKNKVKEKEKLPNEGKPFLEFIWTNGIPINQENKENRLRINKHIFGPKYFYLEIYWYENNSREEVDEINMEENMKAMKEIKGKVLKKRMIEWNDINENMNGVRYACKALEHLNKRAKSIKSFVNYDKVYKVIWRYIIQKPDQYRLLDVRHNVMKNLILGDCDLLIKFILFGNNSNDNEAKEEENFQVKHIPRSRSWQKKHKYIRDDDINPFNRNKKIKDHENIVPGNDLELAIYHCRDHEQKDTIVVAYLLEYYSSHAKDHVGWMVTVSTALPLLYKYNYDNYARRLFHKECFANQNYFLAQDPYDIIPEEFLERRNNDAKFRAFRPIIDLQSAKENALYNYINKIKHNIAGWFENFDNDHGKPPLALRVVPLPEFTVNKIKKKEEEYTVWKIILNIFLFMIVPRLYKINRKEKNLLSPFSRVVQYENCDDMFNNPAIEAVIDFRWKKTKNYIFIHFLRFLCFGICFGYISWEYMNNNIDNKELQKFLATLIVLFYYLAIHLLVTEAIQLHYRGCRRYFCSILDKFDLISVLLPVIVITVILVETFHFSNGFESVKKVDSQIVVGISFSMLVIWIETILYLHLISRIATYIYYVIIIIQSVLPFLIFTFIVIFAFAHTLFLLLKDPEQAGIRTKDATASGFAINDITKESFEINLKSDFNPTDRNDNPFSSFSTSIEAAYYWINGDYVQRDLFDSWIVKVFTFMASIFIVIILQNMLIAFMGGVYEETVTKGRQALLRYRANQIADYEALCHIHLWPHESDPKYIHYIGQSKNFENWHKSRKEDQGTIYKDFEEPPTFIKNAFKRSTYDEYSIWQFENKDENDKKGKSTEIIPTTEEVGEVQVDVGKSDDAKRKTQVDAAKLIQEIEKLKINLSSIECSLNEFKNQKFQE</sequence>
<keyword evidence="5" id="KW-1185">Reference proteome</keyword>
<evidence type="ECO:0000256" key="3">
    <source>
        <dbReference type="SAM" id="Phobius"/>
    </source>
</evidence>
<comment type="caution">
    <text evidence="4">The sequence shown here is derived from an EMBL/GenBank/DDBJ whole genome shotgun (WGS) entry which is preliminary data.</text>
</comment>
<feature type="transmembrane region" description="Helical" evidence="3">
    <location>
        <begin position="972"/>
        <end position="992"/>
    </location>
</feature>
<name>A0A9W4WXR5_9GLOM</name>
<keyword evidence="2" id="KW-0175">Coiled coil</keyword>
<dbReference type="InterPro" id="IPR024862">
    <property type="entry name" value="TRPV"/>
</dbReference>
<dbReference type="PANTHER" id="PTHR10582:SF2">
    <property type="entry name" value="INACTIVE"/>
    <property type="match status" value="1"/>
</dbReference>
<accession>A0A9W4WXR5</accession>
<dbReference type="GO" id="GO:0098703">
    <property type="term" value="P:calcium ion import across plasma membrane"/>
    <property type="evidence" value="ECO:0007669"/>
    <property type="project" value="TreeGrafter"/>
</dbReference>
<organism evidence="4 5">
    <name type="scientific">Funneliformis geosporum</name>
    <dbReference type="NCBI Taxonomy" id="1117311"/>
    <lineage>
        <taxon>Eukaryota</taxon>
        <taxon>Fungi</taxon>
        <taxon>Fungi incertae sedis</taxon>
        <taxon>Mucoromycota</taxon>
        <taxon>Glomeromycotina</taxon>
        <taxon>Glomeromycetes</taxon>
        <taxon>Glomerales</taxon>
        <taxon>Glomeraceae</taxon>
        <taxon>Funneliformis</taxon>
    </lineage>
</organism>
<dbReference type="PANTHER" id="PTHR10582">
    <property type="entry name" value="TRANSIENT RECEPTOR POTENTIAL ION CHANNEL PROTEIN"/>
    <property type="match status" value="1"/>
</dbReference>
<feature type="transmembrane region" description="Helical" evidence="3">
    <location>
        <begin position="908"/>
        <end position="927"/>
    </location>
</feature>
<dbReference type="EMBL" id="CAMKVN010000822">
    <property type="protein sequence ID" value="CAI2171461.1"/>
    <property type="molecule type" value="Genomic_DNA"/>
</dbReference>
<feature type="transmembrane region" description="Helical" evidence="3">
    <location>
        <begin position="1110"/>
        <end position="1136"/>
    </location>
</feature>
<dbReference type="Proteomes" id="UP001153678">
    <property type="component" value="Unassembled WGS sequence"/>
</dbReference>
<dbReference type="OrthoDB" id="2388156at2759"/>
<keyword evidence="3" id="KW-0812">Transmembrane</keyword>
<evidence type="ECO:0000256" key="2">
    <source>
        <dbReference type="SAM" id="Coils"/>
    </source>
</evidence>
<dbReference type="GO" id="GO:0005216">
    <property type="term" value="F:monoatomic ion channel activity"/>
    <property type="evidence" value="ECO:0007669"/>
    <property type="project" value="InterPro"/>
</dbReference>
<protein>
    <submittedName>
        <fullName evidence="4">15559_t:CDS:1</fullName>
    </submittedName>
</protein>
<evidence type="ECO:0000313" key="4">
    <source>
        <dbReference type="EMBL" id="CAI2171461.1"/>
    </source>
</evidence>
<proteinExistence type="predicted"/>
<dbReference type="GO" id="GO:0005886">
    <property type="term" value="C:plasma membrane"/>
    <property type="evidence" value="ECO:0007669"/>
    <property type="project" value="TreeGrafter"/>
</dbReference>
<reference evidence="4" key="1">
    <citation type="submission" date="2022-08" db="EMBL/GenBank/DDBJ databases">
        <authorList>
            <person name="Kallberg Y."/>
            <person name="Tangrot J."/>
            <person name="Rosling A."/>
        </authorList>
    </citation>
    <scope>NUCLEOTIDE SEQUENCE</scope>
    <source>
        <strain evidence="4">Wild A</strain>
    </source>
</reference>
<keyword evidence="3" id="KW-0472">Membrane</keyword>
<feature type="transmembrane region" description="Helical" evidence="3">
    <location>
        <begin position="1004"/>
        <end position="1025"/>
    </location>
</feature>